<accession>A0A1F8EHX5</accession>
<name>A0A1F8EHX5_9BACT</name>
<evidence type="ECO:0000313" key="2">
    <source>
        <dbReference type="Proteomes" id="UP000177117"/>
    </source>
</evidence>
<gene>
    <name evidence="1" type="ORF">A2650_03525</name>
</gene>
<sequence>MQSDRDSARLPYLSLLDRYAKQIAEILPDGKTGSRMSQLYERASVRIRPGILDVAVGQLPSHKPHPFGTRRTVVMRERDLQEDLIVRFDQPASIQPAADLDVRLSGFGHATSKVGYSPSLMYSI</sequence>
<comment type="caution">
    <text evidence="1">The sequence shown here is derived from an EMBL/GenBank/DDBJ whole genome shotgun (WGS) entry which is preliminary data.</text>
</comment>
<proteinExistence type="predicted"/>
<protein>
    <submittedName>
        <fullName evidence="1">Uncharacterized protein</fullName>
    </submittedName>
</protein>
<dbReference type="Proteomes" id="UP000177117">
    <property type="component" value="Unassembled WGS sequence"/>
</dbReference>
<reference evidence="1 2" key="1">
    <citation type="journal article" date="2016" name="Nat. Commun.">
        <title>Thousands of microbial genomes shed light on interconnected biogeochemical processes in an aquifer system.</title>
        <authorList>
            <person name="Anantharaman K."/>
            <person name="Brown C.T."/>
            <person name="Hug L.A."/>
            <person name="Sharon I."/>
            <person name="Castelle C.J."/>
            <person name="Probst A.J."/>
            <person name="Thomas B.C."/>
            <person name="Singh A."/>
            <person name="Wilkins M.J."/>
            <person name="Karaoz U."/>
            <person name="Brodie E.L."/>
            <person name="Williams K.H."/>
            <person name="Hubbard S.S."/>
            <person name="Banfield J.F."/>
        </authorList>
    </citation>
    <scope>NUCLEOTIDE SEQUENCE [LARGE SCALE GENOMIC DNA]</scope>
</reference>
<dbReference type="EMBL" id="MGJD01000021">
    <property type="protein sequence ID" value="OGN00431.1"/>
    <property type="molecule type" value="Genomic_DNA"/>
</dbReference>
<organism evidence="1 2">
    <name type="scientific">Candidatus Yanofskybacteria bacterium RIFCSPHIGHO2_01_FULL_41_53</name>
    <dbReference type="NCBI Taxonomy" id="1802663"/>
    <lineage>
        <taxon>Bacteria</taxon>
        <taxon>Candidatus Yanofskyibacteriota</taxon>
    </lineage>
</organism>
<evidence type="ECO:0000313" key="1">
    <source>
        <dbReference type="EMBL" id="OGN00431.1"/>
    </source>
</evidence>
<dbReference type="AlphaFoldDB" id="A0A1F8EHX5"/>